<evidence type="ECO:0000256" key="2">
    <source>
        <dbReference type="ARBA" id="ARBA00004429"/>
    </source>
</evidence>
<dbReference type="Pfam" id="PF00072">
    <property type="entry name" value="Response_reg"/>
    <property type="match status" value="1"/>
</dbReference>
<feature type="transmembrane region" description="Helical" evidence="19">
    <location>
        <begin position="122"/>
        <end position="145"/>
    </location>
</feature>
<keyword evidence="10" id="KW-0418">Kinase</keyword>
<comment type="catalytic activity">
    <reaction evidence="1">
        <text>ATP + protein L-histidine = ADP + protein N-phospho-L-histidine.</text>
        <dbReference type="EC" id="2.7.13.3"/>
    </reaction>
</comment>
<keyword evidence="7" id="KW-0808">Transferase</keyword>
<keyword evidence="14 19" id="KW-0472">Membrane</keyword>
<dbReference type="PRINTS" id="PR00344">
    <property type="entry name" value="BCTRLSENSOR"/>
</dbReference>
<dbReference type="SUPFAM" id="SSF55874">
    <property type="entry name" value="ATPase domain of HSP90 chaperone/DNA topoisomerase II/histidine kinase"/>
    <property type="match status" value="1"/>
</dbReference>
<dbReference type="InterPro" id="IPR001610">
    <property type="entry name" value="PAC"/>
</dbReference>
<dbReference type="PROSITE" id="PS50894">
    <property type="entry name" value="HPT"/>
    <property type="match status" value="1"/>
</dbReference>
<dbReference type="GO" id="GO:0005524">
    <property type="term" value="F:ATP binding"/>
    <property type="evidence" value="ECO:0007669"/>
    <property type="project" value="UniProtKB-KW"/>
</dbReference>
<evidence type="ECO:0000256" key="14">
    <source>
        <dbReference type="ARBA" id="ARBA00023136"/>
    </source>
</evidence>
<dbReference type="EMBL" id="CP014476">
    <property type="protein sequence ID" value="AMK76381.1"/>
    <property type="molecule type" value="Genomic_DNA"/>
</dbReference>
<dbReference type="InterPro" id="IPR004358">
    <property type="entry name" value="Sig_transdc_His_kin-like_C"/>
</dbReference>
<dbReference type="Gene3D" id="1.10.287.130">
    <property type="match status" value="1"/>
</dbReference>
<dbReference type="SUPFAM" id="SSF47226">
    <property type="entry name" value="Histidine-containing phosphotransfer domain, HPT domain"/>
    <property type="match status" value="1"/>
</dbReference>
<dbReference type="SUPFAM" id="SSF55785">
    <property type="entry name" value="PYP-like sensor domain (PAS domain)"/>
    <property type="match status" value="2"/>
</dbReference>
<gene>
    <name evidence="25" type="ORF">JT25_007725</name>
</gene>
<dbReference type="SMART" id="SM01079">
    <property type="entry name" value="CHASE"/>
    <property type="match status" value="1"/>
</dbReference>
<comment type="subcellular location">
    <subcellularLocation>
        <location evidence="2">Cell inner membrane</location>
        <topology evidence="2">Multi-pass membrane protein</topology>
    </subcellularLocation>
</comment>
<dbReference type="InterPro" id="IPR003661">
    <property type="entry name" value="HisK_dim/P_dom"/>
</dbReference>
<dbReference type="SUPFAM" id="SSF47384">
    <property type="entry name" value="Homodimeric domain of signal transducing histidine kinase"/>
    <property type="match status" value="1"/>
</dbReference>
<dbReference type="SMART" id="SM00448">
    <property type="entry name" value="REC"/>
    <property type="match status" value="1"/>
</dbReference>
<dbReference type="NCBIfam" id="TIGR00229">
    <property type="entry name" value="sensory_box"/>
    <property type="match status" value="2"/>
</dbReference>
<dbReference type="GO" id="GO:0005886">
    <property type="term" value="C:plasma membrane"/>
    <property type="evidence" value="ECO:0007669"/>
    <property type="project" value="UniProtKB-SubCell"/>
</dbReference>
<dbReference type="CDD" id="cd00082">
    <property type="entry name" value="HisKA"/>
    <property type="match status" value="1"/>
</dbReference>
<dbReference type="CDD" id="cd17546">
    <property type="entry name" value="REC_hyHK_CKI1_RcsC-like"/>
    <property type="match status" value="1"/>
</dbReference>
<dbReference type="InterPro" id="IPR042240">
    <property type="entry name" value="CHASE_sf"/>
</dbReference>
<dbReference type="SUPFAM" id="SSF52172">
    <property type="entry name" value="CheY-like"/>
    <property type="match status" value="1"/>
</dbReference>
<dbReference type="InterPro" id="IPR007895">
    <property type="entry name" value="MASE1"/>
</dbReference>
<dbReference type="GO" id="GO:0000155">
    <property type="term" value="F:phosphorelay sensor kinase activity"/>
    <property type="evidence" value="ECO:0007669"/>
    <property type="project" value="InterPro"/>
</dbReference>
<evidence type="ECO:0000259" key="23">
    <source>
        <dbReference type="PROSITE" id="PS50839"/>
    </source>
</evidence>
<keyword evidence="13" id="KW-0902">Two-component regulatory system</keyword>
<dbReference type="InterPro" id="IPR011006">
    <property type="entry name" value="CheY-like_superfamily"/>
</dbReference>
<dbReference type="PROSITE" id="PS50110">
    <property type="entry name" value="RESPONSE_REGULATORY"/>
    <property type="match status" value="1"/>
</dbReference>
<dbReference type="FunFam" id="3.30.565.10:FF:000010">
    <property type="entry name" value="Sensor histidine kinase RcsC"/>
    <property type="match status" value="1"/>
</dbReference>
<evidence type="ECO:0000256" key="7">
    <source>
        <dbReference type="ARBA" id="ARBA00022679"/>
    </source>
</evidence>
<evidence type="ECO:0000256" key="13">
    <source>
        <dbReference type="ARBA" id="ARBA00023012"/>
    </source>
</evidence>
<dbReference type="SMART" id="SM00091">
    <property type="entry name" value="PAS"/>
    <property type="match status" value="2"/>
</dbReference>
<dbReference type="Gene3D" id="1.20.120.160">
    <property type="entry name" value="HPT domain"/>
    <property type="match status" value="1"/>
</dbReference>
<dbReference type="Pfam" id="PF02518">
    <property type="entry name" value="HATPase_c"/>
    <property type="match status" value="1"/>
</dbReference>
<dbReference type="InterPro" id="IPR035965">
    <property type="entry name" value="PAS-like_dom_sf"/>
</dbReference>
<evidence type="ECO:0000259" key="20">
    <source>
        <dbReference type="PROSITE" id="PS50109"/>
    </source>
</evidence>
<dbReference type="InterPro" id="IPR003594">
    <property type="entry name" value="HATPase_dom"/>
</dbReference>
<dbReference type="Gene3D" id="3.30.565.10">
    <property type="entry name" value="Histidine kinase-like ATPase, C-terminal domain"/>
    <property type="match status" value="1"/>
</dbReference>
<dbReference type="Pfam" id="PF00989">
    <property type="entry name" value="PAS"/>
    <property type="match status" value="1"/>
</dbReference>
<sequence length="1320" mass="144593">MRLSFYRYIFLTASIVVAGWAALRLALPPGYASPIWPPAGIALAAVLLWGKKIWPAIWFGSFLTNLFYGYDLSGYLTPPTVFVAMGIAVGSTIQALAGAWLSQRFIEPGVPRLDNGKNIFRYVLLAGPLSCLIAASIGVGTLSGFDVLTNSTISTAWWNWWIGDCLGTIIISPLVFCLFAEPRALWRSRLIGVAMPLVAMLAGLAVTFVLVLRAEDSRLQLQFDTNASAVNKALAENFSAVLNASFSLNSFFQAAGLVDRDKFGVFANSVLTRNKHIQALSWVPRIPIEQRTSYEQSFRDQGYKDFTIKEMGENRQFIKAQERAEYFPVTYIEPLATNKQALGFDLSSEPVRGETLTEARTSRSVSVTRPIQLVQDGQPNQAVLLVMPVYLANISDAEPGFSGFLSTVVRIDSLVNAAMQGLNLDDMNVALLYYDAENHATLLHGALKAAKTGISESRQSIRFGNRVLEIIVQPEEVFVSTHASWLPWMVLLGGLLFTMLLSVYLLSATGRAAMVAALVDQRTAQLDAANSSLKNAYISLAEKGQKLRDLYELSPLGIALLDVHGKFVEFNHAFQRMTGYAEEELKQLDYLSLSADKDQDLDEQLNWLAKTGQYGSDETTFIHKRGRPVSMQLSGTKVAGAEGQDYIWFIAEDVTQAKANKEVLRQSELKYRKLFNSSHDAVMMADSSGFLDCNQATLDLFGYDTVSEFCRLHPGKVSPPNQSDGRDSLELANEHMATAIKNGHLEFEWLHQRADGSIFPAQVTLARVSLDGHLVLQSVVRDLSERKRVEQALIEAKEAAETMAAFKSEFLANMSHEIRTPMNAVIGLSQLALNKPVSDEVRDYLQKIHGSSVSLLDILNDILDFSKMEAGKLGIEQAEFNLNNVLDNLHNLFALSAEEKRLDFKVEVAPDVPFGLVGDALRLQQILSNLLGNALKFTERGSVTLRVALLDLHDAQAKIRFSVVDTGIGIPEADLPKLFQSFSQLDASITRRFGGTGLGLTISQKLLQLMGSDFHVESSLGLGSNFSFELLLGVAEQQVGPPTARPNSETKAGGLATTLGEHGAALRGTRILVAEDHVINQKVLKEFLELCGVSVDLAGNGREALALLVEHTYDAVLMDIHMPVMSGLAATEHIRSNPDYKGLPIIALSAGVTQEEREKCLASGMNDFVVKPIQPLQLIGVLCEQIGRGSADVAASEVLQNERSVSSFNLKDLPGFDFSNTLELLDGDESFLIDLLNSFRTSSAATLTEFDDLLVKQDFQAARDVLHGLKGVAANLGANSVKLAAAKLYLSLKQDSLNQADYDEFKRVMTEMLATLEPLG</sequence>
<evidence type="ECO:0000256" key="11">
    <source>
        <dbReference type="ARBA" id="ARBA00022840"/>
    </source>
</evidence>
<dbReference type="Gene3D" id="3.30.450.350">
    <property type="entry name" value="CHASE domain"/>
    <property type="match status" value="1"/>
</dbReference>
<evidence type="ECO:0000256" key="18">
    <source>
        <dbReference type="PROSITE-ProRule" id="PRU00169"/>
    </source>
</evidence>
<keyword evidence="5" id="KW-0997">Cell inner membrane</keyword>
<dbReference type="FunFam" id="1.10.287.130:FF:000002">
    <property type="entry name" value="Two-component osmosensing histidine kinase"/>
    <property type="match status" value="1"/>
</dbReference>
<dbReference type="CDD" id="cd00130">
    <property type="entry name" value="PAS"/>
    <property type="match status" value="2"/>
</dbReference>
<evidence type="ECO:0000256" key="19">
    <source>
        <dbReference type="SAM" id="Phobius"/>
    </source>
</evidence>
<dbReference type="InterPro" id="IPR013767">
    <property type="entry name" value="PAS_fold"/>
</dbReference>
<dbReference type="SMART" id="SM00086">
    <property type="entry name" value="PAC"/>
    <property type="match status" value="2"/>
</dbReference>
<evidence type="ECO:0000256" key="17">
    <source>
        <dbReference type="PROSITE-ProRule" id="PRU00110"/>
    </source>
</evidence>
<evidence type="ECO:0000256" key="1">
    <source>
        <dbReference type="ARBA" id="ARBA00000085"/>
    </source>
</evidence>
<dbReference type="InterPro" id="IPR008207">
    <property type="entry name" value="Sig_transdc_His_kin_Hpt_dom"/>
</dbReference>
<proteinExistence type="predicted"/>
<evidence type="ECO:0000256" key="15">
    <source>
        <dbReference type="ARBA" id="ARBA00064003"/>
    </source>
</evidence>
<feature type="domain" description="PAS" evidence="22">
    <location>
        <begin position="543"/>
        <end position="585"/>
    </location>
</feature>
<dbReference type="PANTHER" id="PTHR43047">
    <property type="entry name" value="TWO-COMPONENT HISTIDINE PROTEIN KINASE"/>
    <property type="match status" value="1"/>
</dbReference>
<keyword evidence="9" id="KW-0547">Nucleotide-binding</keyword>
<dbReference type="InterPro" id="IPR005467">
    <property type="entry name" value="His_kinase_dom"/>
</dbReference>
<dbReference type="Pfam" id="PF13426">
    <property type="entry name" value="PAS_9"/>
    <property type="match status" value="1"/>
</dbReference>
<dbReference type="Pfam" id="PF05231">
    <property type="entry name" value="MASE1"/>
    <property type="match status" value="1"/>
</dbReference>
<name>A0A126T2R4_9GAMM</name>
<evidence type="ECO:0000256" key="12">
    <source>
        <dbReference type="ARBA" id="ARBA00022989"/>
    </source>
</evidence>
<evidence type="ECO:0000259" key="22">
    <source>
        <dbReference type="PROSITE" id="PS50112"/>
    </source>
</evidence>
<organism evidence="25 26">
    <name type="scientific">Methylomonas denitrificans</name>
    <dbReference type="NCBI Taxonomy" id="1538553"/>
    <lineage>
        <taxon>Bacteria</taxon>
        <taxon>Pseudomonadati</taxon>
        <taxon>Pseudomonadota</taxon>
        <taxon>Gammaproteobacteria</taxon>
        <taxon>Methylococcales</taxon>
        <taxon>Methylococcaceae</taxon>
        <taxon>Methylomonas</taxon>
    </lineage>
</organism>
<dbReference type="GO" id="GO:0009927">
    <property type="term" value="F:histidine phosphotransfer kinase activity"/>
    <property type="evidence" value="ECO:0007669"/>
    <property type="project" value="TreeGrafter"/>
</dbReference>
<feature type="domain" description="Histidine kinase" evidence="20">
    <location>
        <begin position="813"/>
        <end position="1034"/>
    </location>
</feature>
<keyword evidence="11" id="KW-0067">ATP-binding</keyword>
<dbReference type="InterPro" id="IPR036890">
    <property type="entry name" value="HATPase_C_sf"/>
</dbReference>
<evidence type="ECO:0000256" key="5">
    <source>
        <dbReference type="ARBA" id="ARBA00022519"/>
    </source>
</evidence>
<keyword evidence="8 19" id="KW-0812">Transmembrane</keyword>
<dbReference type="SMART" id="SM00387">
    <property type="entry name" value="HATPase_c"/>
    <property type="match status" value="1"/>
</dbReference>
<dbReference type="Gene3D" id="3.40.50.2300">
    <property type="match status" value="1"/>
</dbReference>
<keyword evidence="4" id="KW-1003">Cell membrane</keyword>
<evidence type="ECO:0000256" key="8">
    <source>
        <dbReference type="ARBA" id="ARBA00022692"/>
    </source>
</evidence>
<dbReference type="InterPro" id="IPR036097">
    <property type="entry name" value="HisK_dim/P_sf"/>
</dbReference>
<dbReference type="SMART" id="SM00388">
    <property type="entry name" value="HisKA"/>
    <property type="match status" value="1"/>
</dbReference>
<dbReference type="InterPro" id="IPR006189">
    <property type="entry name" value="CHASE_dom"/>
</dbReference>
<feature type="transmembrane region" description="Helical" evidence="19">
    <location>
        <begin position="157"/>
        <end position="179"/>
    </location>
</feature>
<dbReference type="Proteomes" id="UP000030512">
    <property type="component" value="Chromosome"/>
</dbReference>
<dbReference type="RefSeq" id="WP_062328172.1">
    <property type="nucleotide sequence ID" value="NZ_CP014476.1"/>
</dbReference>
<dbReference type="Pfam" id="PF03924">
    <property type="entry name" value="CHASE"/>
    <property type="match status" value="1"/>
</dbReference>
<dbReference type="GO" id="GO:0006355">
    <property type="term" value="P:regulation of DNA-templated transcription"/>
    <property type="evidence" value="ECO:0007669"/>
    <property type="project" value="InterPro"/>
</dbReference>
<dbReference type="PROSITE" id="PS50112">
    <property type="entry name" value="PAS"/>
    <property type="match status" value="1"/>
</dbReference>
<evidence type="ECO:0000256" key="10">
    <source>
        <dbReference type="ARBA" id="ARBA00022777"/>
    </source>
</evidence>
<dbReference type="PROSITE" id="PS50109">
    <property type="entry name" value="HIS_KIN"/>
    <property type="match status" value="1"/>
</dbReference>
<dbReference type="STRING" id="1538553.JT25_007725"/>
<evidence type="ECO:0000313" key="25">
    <source>
        <dbReference type="EMBL" id="AMK76381.1"/>
    </source>
</evidence>
<dbReference type="InterPro" id="IPR001789">
    <property type="entry name" value="Sig_transdc_resp-reg_receiver"/>
</dbReference>
<feature type="modified residue" description="4-aspartylphosphate" evidence="18">
    <location>
        <position position="1119"/>
    </location>
</feature>
<dbReference type="Gene3D" id="3.30.450.20">
    <property type="entry name" value="PAS domain"/>
    <property type="match status" value="2"/>
</dbReference>
<keyword evidence="6 18" id="KW-0597">Phosphoprotein</keyword>
<evidence type="ECO:0000259" key="24">
    <source>
        <dbReference type="PROSITE" id="PS50894"/>
    </source>
</evidence>
<keyword evidence="26" id="KW-1185">Reference proteome</keyword>
<feature type="modified residue" description="Phosphohistidine" evidence="17">
    <location>
        <position position="1267"/>
    </location>
</feature>
<evidence type="ECO:0000256" key="6">
    <source>
        <dbReference type="ARBA" id="ARBA00022553"/>
    </source>
</evidence>
<protein>
    <recommendedName>
        <fullName evidence="16">Sensory/regulatory protein RpfC</fullName>
        <ecNumber evidence="3">2.7.13.3</ecNumber>
    </recommendedName>
</protein>
<reference evidence="25 26" key="1">
    <citation type="journal article" date="2015" name="Environ. Microbiol.">
        <title>Methane oxidation coupled to nitrate reduction under hypoxia by the Gammaproteobacterium Methylomonas denitrificans, sp. nov. type strain FJG1.</title>
        <authorList>
            <person name="Kits K.D."/>
            <person name="Klotz M.G."/>
            <person name="Stein L.Y."/>
        </authorList>
    </citation>
    <scope>NUCLEOTIDE SEQUENCE [LARGE SCALE GENOMIC DNA]</scope>
    <source>
        <strain evidence="25 26">FJG1</strain>
    </source>
</reference>
<dbReference type="EC" id="2.7.13.3" evidence="3"/>
<evidence type="ECO:0000259" key="21">
    <source>
        <dbReference type="PROSITE" id="PS50110"/>
    </source>
</evidence>
<dbReference type="InterPro" id="IPR036641">
    <property type="entry name" value="HPT_dom_sf"/>
</dbReference>
<dbReference type="Pfam" id="PF00512">
    <property type="entry name" value="HisKA"/>
    <property type="match status" value="1"/>
</dbReference>
<feature type="domain" description="HPt" evidence="24">
    <location>
        <begin position="1228"/>
        <end position="1320"/>
    </location>
</feature>
<dbReference type="KEGG" id="mdn:JT25_007725"/>
<comment type="subunit">
    <text evidence="15">At low DSF concentrations, interacts with RpfF.</text>
</comment>
<feature type="domain" description="Response regulatory" evidence="21">
    <location>
        <begin position="1070"/>
        <end position="1186"/>
    </location>
</feature>
<feature type="transmembrane region" description="Helical" evidence="19">
    <location>
        <begin position="81"/>
        <end position="101"/>
    </location>
</feature>
<accession>A0A126T2R4</accession>
<dbReference type="InterPro" id="IPR000014">
    <property type="entry name" value="PAS"/>
</dbReference>
<evidence type="ECO:0000313" key="26">
    <source>
        <dbReference type="Proteomes" id="UP000030512"/>
    </source>
</evidence>
<keyword evidence="12 19" id="KW-1133">Transmembrane helix</keyword>
<dbReference type="PROSITE" id="PS50839">
    <property type="entry name" value="CHASE"/>
    <property type="match status" value="1"/>
</dbReference>
<evidence type="ECO:0000256" key="3">
    <source>
        <dbReference type="ARBA" id="ARBA00012438"/>
    </source>
</evidence>
<evidence type="ECO:0000256" key="4">
    <source>
        <dbReference type="ARBA" id="ARBA00022475"/>
    </source>
</evidence>
<dbReference type="CDD" id="cd16922">
    <property type="entry name" value="HATPase_EvgS-ArcB-TorS-like"/>
    <property type="match status" value="1"/>
</dbReference>
<feature type="transmembrane region" description="Helical" evidence="19">
    <location>
        <begin position="6"/>
        <end position="27"/>
    </location>
</feature>
<feature type="transmembrane region" description="Helical" evidence="19">
    <location>
        <begin position="191"/>
        <end position="212"/>
    </location>
</feature>
<feature type="domain" description="CHASE" evidence="23">
    <location>
        <begin position="254"/>
        <end position="440"/>
    </location>
</feature>
<evidence type="ECO:0000256" key="16">
    <source>
        <dbReference type="ARBA" id="ARBA00068150"/>
    </source>
</evidence>
<dbReference type="OrthoDB" id="9797243at2"/>
<dbReference type="PANTHER" id="PTHR43047:SF72">
    <property type="entry name" value="OSMOSENSING HISTIDINE PROTEIN KINASE SLN1"/>
    <property type="match status" value="1"/>
</dbReference>
<dbReference type="Pfam" id="PF01627">
    <property type="entry name" value="Hpt"/>
    <property type="match status" value="1"/>
</dbReference>
<evidence type="ECO:0000256" key="9">
    <source>
        <dbReference type="ARBA" id="ARBA00022741"/>
    </source>
</evidence>